<comment type="caution">
    <text evidence="3">The sequence shown here is derived from an EMBL/GenBank/DDBJ whole genome shotgun (WGS) entry which is preliminary data.</text>
</comment>
<feature type="compositionally biased region" description="Gly residues" evidence="1">
    <location>
        <begin position="50"/>
        <end position="59"/>
    </location>
</feature>
<organism evidence="3 4">
    <name type="scientific">Hymenobacter metallilatus</name>
    <dbReference type="NCBI Taxonomy" id="2493666"/>
    <lineage>
        <taxon>Bacteria</taxon>
        <taxon>Pseudomonadati</taxon>
        <taxon>Bacteroidota</taxon>
        <taxon>Cytophagia</taxon>
        <taxon>Cytophagales</taxon>
        <taxon>Hymenobacteraceae</taxon>
        <taxon>Hymenobacter</taxon>
    </lineage>
</organism>
<dbReference type="Proteomes" id="UP000280066">
    <property type="component" value="Unassembled WGS sequence"/>
</dbReference>
<proteinExistence type="predicted"/>
<evidence type="ECO:0000259" key="2">
    <source>
        <dbReference type="Pfam" id="PF14452"/>
    </source>
</evidence>
<accession>A0A428IY42</accession>
<feature type="compositionally biased region" description="Basic and acidic residues" evidence="1">
    <location>
        <begin position="1"/>
        <end position="15"/>
    </location>
</feature>
<dbReference type="Pfam" id="PF14452">
    <property type="entry name" value="Multi_ubiq"/>
    <property type="match status" value="1"/>
</dbReference>
<gene>
    <name evidence="3" type="ORF">EI290_21760</name>
</gene>
<keyword evidence="4" id="KW-1185">Reference proteome</keyword>
<reference evidence="3 4" key="1">
    <citation type="submission" date="2018-12" db="EMBL/GenBank/DDBJ databases">
        <authorList>
            <person name="Feng G."/>
            <person name="Zhu H."/>
        </authorList>
    </citation>
    <scope>NUCLEOTIDE SEQUENCE [LARGE SCALE GENOMIC DNA]</scope>
    <source>
        <strain evidence="3 4">9PBR-2</strain>
    </source>
</reference>
<dbReference type="AlphaFoldDB" id="A0A428IY42"/>
<feature type="compositionally biased region" description="Gly residues" evidence="1">
    <location>
        <begin position="66"/>
        <end position="93"/>
    </location>
</feature>
<sequence length="170" mass="16728">MDKSNNSSTKEHETKNNTPSTGNNGNGHANNGGPSNGGANGNPGANQGNGNAGNSGNGNSGSNNPGTGGTGNGNSGGNPGNGNPNGGNNGNGGPKDVTIIINGTPHMVAKDEMAFREIIALAGLASGPNVSYTLTYRRGHGNKPEGSLVEGDVVKVKDGMIFNATATDKS</sequence>
<dbReference type="RefSeq" id="WP_125433764.1">
    <property type="nucleotide sequence ID" value="NZ_RWIS01000023.1"/>
</dbReference>
<evidence type="ECO:0000313" key="4">
    <source>
        <dbReference type="Proteomes" id="UP000280066"/>
    </source>
</evidence>
<dbReference type="EMBL" id="RWIS01000023">
    <property type="protein sequence ID" value="RSK23856.1"/>
    <property type="molecule type" value="Genomic_DNA"/>
</dbReference>
<dbReference type="InterPro" id="IPR027802">
    <property type="entry name" value="Multi-ubiquitin_dom"/>
</dbReference>
<feature type="region of interest" description="Disordered" evidence="1">
    <location>
        <begin position="1"/>
        <end position="98"/>
    </location>
</feature>
<evidence type="ECO:0000256" key="1">
    <source>
        <dbReference type="SAM" id="MobiDB-lite"/>
    </source>
</evidence>
<feature type="domain" description="Multi-ubiquitin" evidence="2">
    <location>
        <begin position="97"/>
        <end position="168"/>
    </location>
</feature>
<dbReference type="OrthoDB" id="7445930at2"/>
<feature type="compositionally biased region" description="Low complexity" evidence="1">
    <location>
        <begin position="16"/>
        <end position="33"/>
    </location>
</feature>
<name>A0A428IY42_9BACT</name>
<evidence type="ECO:0000313" key="3">
    <source>
        <dbReference type="EMBL" id="RSK23856.1"/>
    </source>
</evidence>
<protein>
    <recommendedName>
        <fullName evidence="2">Multi-ubiquitin domain-containing protein</fullName>
    </recommendedName>
</protein>